<organism evidence="1 2">
    <name type="scientific">Pleurodeles waltl</name>
    <name type="common">Iberian ribbed newt</name>
    <dbReference type="NCBI Taxonomy" id="8319"/>
    <lineage>
        <taxon>Eukaryota</taxon>
        <taxon>Metazoa</taxon>
        <taxon>Chordata</taxon>
        <taxon>Craniata</taxon>
        <taxon>Vertebrata</taxon>
        <taxon>Euteleostomi</taxon>
        <taxon>Amphibia</taxon>
        <taxon>Batrachia</taxon>
        <taxon>Caudata</taxon>
        <taxon>Salamandroidea</taxon>
        <taxon>Salamandridae</taxon>
        <taxon>Pleurodelinae</taxon>
        <taxon>Pleurodeles</taxon>
    </lineage>
</organism>
<evidence type="ECO:0000313" key="1">
    <source>
        <dbReference type="EMBL" id="KAJ1156222.1"/>
    </source>
</evidence>
<dbReference type="Proteomes" id="UP001066276">
    <property type="component" value="Chromosome 5"/>
</dbReference>
<comment type="caution">
    <text evidence="1">The sequence shown here is derived from an EMBL/GenBank/DDBJ whole genome shotgun (WGS) entry which is preliminary data.</text>
</comment>
<gene>
    <name evidence="1" type="ORF">NDU88_008946</name>
</gene>
<proteinExistence type="predicted"/>
<reference evidence="1" key="1">
    <citation type="journal article" date="2022" name="bioRxiv">
        <title>Sequencing and chromosome-scale assembly of the giantPleurodeles waltlgenome.</title>
        <authorList>
            <person name="Brown T."/>
            <person name="Elewa A."/>
            <person name="Iarovenko S."/>
            <person name="Subramanian E."/>
            <person name="Araus A.J."/>
            <person name="Petzold A."/>
            <person name="Susuki M."/>
            <person name="Suzuki K.-i.T."/>
            <person name="Hayashi T."/>
            <person name="Toyoda A."/>
            <person name="Oliveira C."/>
            <person name="Osipova E."/>
            <person name="Leigh N.D."/>
            <person name="Simon A."/>
            <person name="Yun M.H."/>
        </authorList>
    </citation>
    <scope>NUCLEOTIDE SEQUENCE</scope>
    <source>
        <strain evidence="1">20211129_DDA</strain>
        <tissue evidence="1">Liver</tissue>
    </source>
</reference>
<keyword evidence="2" id="KW-1185">Reference proteome</keyword>
<dbReference type="EMBL" id="JANPWB010000009">
    <property type="protein sequence ID" value="KAJ1156222.1"/>
    <property type="molecule type" value="Genomic_DNA"/>
</dbReference>
<protein>
    <submittedName>
        <fullName evidence="1">Uncharacterized protein</fullName>
    </submittedName>
</protein>
<dbReference type="AlphaFoldDB" id="A0AAV7RUN2"/>
<accession>A0AAV7RUN2</accession>
<evidence type="ECO:0000313" key="2">
    <source>
        <dbReference type="Proteomes" id="UP001066276"/>
    </source>
</evidence>
<sequence>MVWLLLHKCLRYQLLPESTPSMDHRPLLVGHHWSTCGGHNLVRGAVGPQLAKLRQFPLDVPRVFRYWCDPGASAGQRWARWAMAGPPCRSRTFGCSGAPRVGSCTDTIIDTPPPFEF</sequence>
<name>A0AAV7RUN2_PLEWA</name>